<feature type="domain" description="Deoxynucleoside kinase" evidence="1">
    <location>
        <begin position="22"/>
        <end position="214"/>
    </location>
</feature>
<dbReference type="CDD" id="cd01673">
    <property type="entry name" value="dNK"/>
    <property type="match status" value="1"/>
</dbReference>
<dbReference type="InterPro" id="IPR050566">
    <property type="entry name" value="Deoxyribonucleoside_kinase"/>
</dbReference>
<dbReference type="PANTHER" id="PTHR10513:SF46">
    <property type="entry name" value="DEOXYGUANOSINE KINASE"/>
    <property type="match status" value="1"/>
</dbReference>
<dbReference type="PIRSF" id="PIRSF000705">
    <property type="entry name" value="DNK"/>
    <property type="match status" value="1"/>
</dbReference>
<dbReference type="EMBL" id="UOFE01000036">
    <property type="protein sequence ID" value="VAW53906.1"/>
    <property type="molecule type" value="Genomic_DNA"/>
</dbReference>
<organism evidence="2">
    <name type="scientific">hydrothermal vent metagenome</name>
    <dbReference type="NCBI Taxonomy" id="652676"/>
    <lineage>
        <taxon>unclassified sequences</taxon>
        <taxon>metagenomes</taxon>
        <taxon>ecological metagenomes</taxon>
    </lineage>
</organism>
<dbReference type="SUPFAM" id="SSF52540">
    <property type="entry name" value="P-loop containing nucleoside triphosphate hydrolases"/>
    <property type="match status" value="1"/>
</dbReference>
<dbReference type="Gene3D" id="3.40.50.300">
    <property type="entry name" value="P-loop containing nucleotide triphosphate hydrolases"/>
    <property type="match status" value="1"/>
</dbReference>
<dbReference type="InterPro" id="IPR031314">
    <property type="entry name" value="DNK_dom"/>
</dbReference>
<reference evidence="2" key="1">
    <citation type="submission" date="2018-06" db="EMBL/GenBank/DDBJ databases">
        <authorList>
            <person name="Zhirakovskaya E."/>
        </authorList>
    </citation>
    <scope>NUCLEOTIDE SEQUENCE</scope>
</reference>
<protein>
    <submittedName>
        <fullName evidence="2">Deoxyadenosine kinase @ Deoxyguanosine kinase</fullName>
        <ecNumber evidence="2">2.7.1.113</ecNumber>
        <ecNumber evidence="2">2.7.1.76</ecNumber>
    </submittedName>
</protein>
<name>A0A3B0XAZ6_9ZZZZ</name>
<dbReference type="EC" id="2.7.1.76" evidence="2"/>
<dbReference type="GO" id="GO:0005737">
    <property type="term" value="C:cytoplasm"/>
    <property type="evidence" value="ECO:0007669"/>
    <property type="project" value="TreeGrafter"/>
</dbReference>
<dbReference type="GO" id="GO:0004136">
    <property type="term" value="F:deoxyadenosine kinase activity"/>
    <property type="evidence" value="ECO:0007669"/>
    <property type="project" value="UniProtKB-EC"/>
</dbReference>
<dbReference type="Pfam" id="PF01712">
    <property type="entry name" value="dNK"/>
    <property type="match status" value="1"/>
</dbReference>
<evidence type="ECO:0000259" key="1">
    <source>
        <dbReference type="Pfam" id="PF01712"/>
    </source>
</evidence>
<evidence type="ECO:0000313" key="2">
    <source>
        <dbReference type="EMBL" id="VAW53906.1"/>
    </source>
</evidence>
<gene>
    <name evidence="2" type="ORF">MNBD_GAMMA05-1580</name>
</gene>
<dbReference type="GO" id="GO:0005524">
    <property type="term" value="F:ATP binding"/>
    <property type="evidence" value="ECO:0007669"/>
    <property type="project" value="InterPro"/>
</dbReference>
<proteinExistence type="predicted"/>
<dbReference type="AlphaFoldDB" id="A0A3B0XAZ6"/>
<dbReference type="GO" id="GO:0004138">
    <property type="term" value="F:deoxyguanosine kinase activity"/>
    <property type="evidence" value="ECO:0007669"/>
    <property type="project" value="UniProtKB-EC"/>
</dbReference>
<keyword evidence="2" id="KW-0808">Transferase</keyword>
<dbReference type="PANTHER" id="PTHR10513">
    <property type="entry name" value="DEOXYNUCLEOSIDE KINASE"/>
    <property type="match status" value="1"/>
</dbReference>
<dbReference type="EC" id="2.7.1.113" evidence="2"/>
<sequence length="229" mass="25961">MNSPLENVTLQASSASTVPDFIVIEGPIGVGKTTLANKLAASFGSDLLLEGADENPFLEKFYDDPKAAALPTQLFFLLQRARQLKEMKQSDMFNPVRVADFLIEKDRLFAELTLDSDELELYDQVYNSLTIDVPCPDLVVYLQAPVEVLLARIQKRGLKHERFIEAAYLQRLCDSYIQFFYQYNNAPLLIVNAADIDFANNQADYKLLHQRITEVQSGRNYFNPTKIAL</sequence>
<accession>A0A3B0XAZ6</accession>
<dbReference type="InterPro" id="IPR027417">
    <property type="entry name" value="P-loop_NTPase"/>
</dbReference>
<dbReference type="InterPro" id="IPR002624">
    <property type="entry name" value="DCK/DGK"/>
</dbReference>
<keyword evidence="2" id="KW-0418">Kinase</keyword>